<dbReference type="Proteomes" id="UP000309997">
    <property type="component" value="Unassembled WGS sequence"/>
</dbReference>
<evidence type="ECO:0000313" key="2">
    <source>
        <dbReference type="Proteomes" id="UP000309997"/>
    </source>
</evidence>
<keyword evidence="2" id="KW-1185">Reference proteome</keyword>
<protein>
    <submittedName>
        <fullName evidence="1">Uncharacterized protein</fullName>
    </submittedName>
</protein>
<proteinExistence type="predicted"/>
<sequence length="74" mass="8441">MREGVIGNLPGFLPVIDIGYLSIFENLRTVMDPDMLDRLEKNITRISFPSIRNKLSQISLQHFFPFKNGDSEAS</sequence>
<comment type="caution">
    <text evidence="1">The sequence shown here is derived from an EMBL/GenBank/DDBJ whole genome shotgun (WGS) entry which is preliminary data.</text>
</comment>
<accession>A0ACC4CIT9</accession>
<name>A0ACC4CIT9_POPAL</name>
<gene>
    <name evidence="1" type="ORF">D5086_009475</name>
</gene>
<evidence type="ECO:0000313" key="1">
    <source>
        <dbReference type="EMBL" id="KAL3597838.1"/>
    </source>
</evidence>
<reference evidence="1 2" key="1">
    <citation type="journal article" date="2024" name="Plant Biotechnol. J.">
        <title>Genome and CRISPR/Cas9 system of a widespread forest tree (Populus alba) in the world.</title>
        <authorList>
            <person name="Liu Y.J."/>
            <person name="Jiang P.F."/>
            <person name="Han X.M."/>
            <person name="Li X.Y."/>
            <person name="Wang H.M."/>
            <person name="Wang Y.J."/>
            <person name="Wang X.X."/>
            <person name="Zeng Q.Y."/>
        </authorList>
    </citation>
    <scope>NUCLEOTIDE SEQUENCE [LARGE SCALE GENOMIC DNA]</scope>
    <source>
        <strain evidence="2">cv. PAL-ZL1</strain>
    </source>
</reference>
<dbReference type="EMBL" id="RCHU02000004">
    <property type="protein sequence ID" value="KAL3597838.1"/>
    <property type="molecule type" value="Genomic_DNA"/>
</dbReference>
<organism evidence="1 2">
    <name type="scientific">Populus alba</name>
    <name type="common">White poplar</name>
    <dbReference type="NCBI Taxonomy" id="43335"/>
    <lineage>
        <taxon>Eukaryota</taxon>
        <taxon>Viridiplantae</taxon>
        <taxon>Streptophyta</taxon>
        <taxon>Embryophyta</taxon>
        <taxon>Tracheophyta</taxon>
        <taxon>Spermatophyta</taxon>
        <taxon>Magnoliopsida</taxon>
        <taxon>eudicotyledons</taxon>
        <taxon>Gunneridae</taxon>
        <taxon>Pentapetalae</taxon>
        <taxon>rosids</taxon>
        <taxon>fabids</taxon>
        <taxon>Malpighiales</taxon>
        <taxon>Salicaceae</taxon>
        <taxon>Saliceae</taxon>
        <taxon>Populus</taxon>
    </lineage>
</organism>